<proteinExistence type="predicted"/>
<feature type="compositionally biased region" description="Basic and acidic residues" evidence="8">
    <location>
        <begin position="438"/>
        <end position="447"/>
    </location>
</feature>
<feature type="transmembrane region" description="Helical" evidence="9">
    <location>
        <begin position="99"/>
        <end position="121"/>
    </location>
</feature>
<feature type="region of interest" description="Disordered" evidence="8">
    <location>
        <begin position="315"/>
        <end position="335"/>
    </location>
</feature>
<feature type="compositionally biased region" description="Basic and acidic residues" evidence="8">
    <location>
        <begin position="477"/>
        <end position="493"/>
    </location>
</feature>
<evidence type="ECO:0000256" key="8">
    <source>
        <dbReference type="SAM" id="MobiDB-lite"/>
    </source>
</evidence>
<keyword evidence="12" id="KW-1185">Reference proteome</keyword>
<dbReference type="GeneTree" id="ENSGT01120000271854"/>
<feature type="transmembrane region" description="Helical" evidence="9">
    <location>
        <begin position="26"/>
        <end position="51"/>
    </location>
</feature>
<keyword evidence="3 9" id="KW-1133">Transmembrane helix</keyword>
<feature type="transmembrane region" description="Helical" evidence="9">
    <location>
        <begin position="141"/>
        <end position="163"/>
    </location>
</feature>
<comment type="subcellular location">
    <subcellularLocation>
        <location evidence="1">Membrane</location>
        <topology evidence="1">Multi-pass membrane protein</topology>
    </subcellularLocation>
</comment>
<evidence type="ECO:0000313" key="11">
    <source>
        <dbReference type="Ensembl" id="ENSLBEP00000009041.1"/>
    </source>
</evidence>
<dbReference type="GO" id="GO:0016020">
    <property type="term" value="C:membrane"/>
    <property type="evidence" value="ECO:0007669"/>
    <property type="project" value="UniProtKB-SubCell"/>
</dbReference>
<keyword evidence="5 9" id="KW-0472">Membrane</keyword>
<evidence type="ECO:0000256" key="6">
    <source>
        <dbReference type="ARBA" id="ARBA00023170"/>
    </source>
</evidence>
<evidence type="ECO:0000256" key="2">
    <source>
        <dbReference type="ARBA" id="ARBA00022692"/>
    </source>
</evidence>
<keyword evidence="6" id="KW-0675">Receptor</keyword>
<dbReference type="SUPFAM" id="SSF81321">
    <property type="entry name" value="Family A G protein-coupled receptor-like"/>
    <property type="match status" value="2"/>
</dbReference>
<protein>
    <submittedName>
        <fullName evidence="11">Opsin 9</fullName>
    </submittedName>
</protein>
<dbReference type="PRINTS" id="PR00237">
    <property type="entry name" value="GPCRRHODOPSN"/>
</dbReference>
<dbReference type="PANTHER" id="PTHR24240">
    <property type="entry name" value="OPSIN"/>
    <property type="match status" value="1"/>
</dbReference>
<dbReference type="Pfam" id="PF00001">
    <property type="entry name" value="7tm_1"/>
    <property type="match status" value="1"/>
</dbReference>
<evidence type="ECO:0000256" key="9">
    <source>
        <dbReference type="SAM" id="Phobius"/>
    </source>
</evidence>
<accession>A0A3Q3ENG5</accession>
<dbReference type="InParanoid" id="A0A3Q3ENG5"/>
<organism evidence="11 12">
    <name type="scientific">Labrus bergylta</name>
    <name type="common">ballan wrasse</name>
    <dbReference type="NCBI Taxonomy" id="56723"/>
    <lineage>
        <taxon>Eukaryota</taxon>
        <taxon>Metazoa</taxon>
        <taxon>Chordata</taxon>
        <taxon>Craniata</taxon>
        <taxon>Vertebrata</taxon>
        <taxon>Euteleostomi</taxon>
        <taxon>Actinopterygii</taxon>
        <taxon>Neopterygii</taxon>
        <taxon>Teleostei</taxon>
        <taxon>Neoteleostei</taxon>
        <taxon>Acanthomorphata</taxon>
        <taxon>Eupercaria</taxon>
        <taxon>Labriformes</taxon>
        <taxon>Labridae</taxon>
        <taxon>Labrus</taxon>
    </lineage>
</organism>
<keyword evidence="7" id="KW-0807">Transducer</keyword>
<dbReference type="Proteomes" id="UP000261660">
    <property type="component" value="Unplaced"/>
</dbReference>
<dbReference type="Ensembl" id="ENSLBET00000009531.1">
    <property type="protein sequence ID" value="ENSLBEP00000009041.1"/>
    <property type="gene ID" value="ENSLBEG00000006998.1"/>
</dbReference>
<evidence type="ECO:0000256" key="1">
    <source>
        <dbReference type="ARBA" id="ARBA00004141"/>
    </source>
</evidence>
<dbReference type="AlphaFoldDB" id="A0A3Q3ENG5"/>
<dbReference type="InterPro" id="IPR050125">
    <property type="entry name" value="GPCR_opsins"/>
</dbReference>
<dbReference type="Gene3D" id="1.20.1070.10">
    <property type="entry name" value="Rhodopsin 7-helix transmembrane proteins"/>
    <property type="match status" value="2"/>
</dbReference>
<feature type="domain" description="G-protein coupled receptors family 1 profile" evidence="10">
    <location>
        <begin position="42"/>
        <end position="376"/>
    </location>
</feature>
<reference evidence="11" key="2">
    <citation type="submission" date="2025-09" db="UniProtKB">
        <authorList>
            <consortium name="Ensembl"/>
        </authorList>
    </citation>
    <scope>IDENTIFICATION</scope>
</reference>
<evidence type="ECO:0000313" key="12">
    <source>
        <dbReference type="Proteomes" id="UP000261660"/>
    </source>
</evidence>
<evidence type="ECO:0000256" key="4">
    <source>
        <dbReference type="ARBA" id="ARBA00023040"/>
    </source>
</evidence>
<feature type="transmembrane region" description="Helical" evidence="9">
    <location>
        <begin position="72"/>
        <end position="93"/>
    </location>
</feature>
<keyword evidence="4" id="KW-0297">G-protein coupled receptor</keyword>
<feature type="transmembrane region" description="Helical" evidence="9">
    <location>
        <begin position="191"/>
        <end position="218"/>
    </location>
</feature>
<evidence type="ECO:0000256" key="5">
    <source>
        <dbReference type="ARBA" id="ARBA00023136"/>
    </source>
</evidence>
<sequence length="493" mass="54673">MGDIGSQGGSPIHPMFLSKLPPSADLAVAAFLTFTGLTSVLGNGMVLLFYCRKRKKLRPPELLTINLALCDFGYGLFGAPFFIISSLCHAWVFGETGCLWYGIQGFVFGIGSLLTTCLISVDRCLKICCSRYGQWVERCHVSLSILLMWIYTLFWALLPAFGIGSYGAEPYGTSCTINWWKMRSSLYDKTYIFLILTLCFGLPALAIVISYLAILLTVNRSNRNLASISSSSVSHTSKEVKLAKMAAVVCSSFLLAWMPYAAVSLISALLPRHQEVGGTLLSMKEETAGPNVPRIFDVPSLLNWTTAEYYTQIHNNPESNRSEVSSTTSASITGLSEKEAEPVTTIPQLHSSLQPVVTLIPALFAKSHSMVNPLIYQIMNRAFRDDVYVMVFGQEMAGRRRMQGRNQSLCESGLSSSYRHSWRRNKSMGMFVERKHINLKNTEEHSHPGSSRGRSKSWADNISVRTDALDSLETAGDMERHFTEVGQKKSSND</sequence>
<feature type="region of interest" description="Disordered" evidence="8">
    <location>
        <begin position="438"/>
        <end position="460"/>
    </location>
</feature>
<feature type="region of interest" description="Disordered" evidence="8">
    <location>
        <begin position="473"/>
        <end position="493"/>
    </location>
</feature>
<dbReference type="PROSITE" id="PS50262">
    <property type="entry name" value="G_PROTEIN_RECEP_F1_2"/>
    <property type="match status" value="1"/>
</dbReference>
<keyword evidence="2 9" id="KW-0812">Transmembrane</keyword>
<dbReference type="InterPro" id="IPR017452">
    <property type="entry name" value="GPCR_Rhodpsn_7TM"/>
</dbReference>
<reference evidence="11" key="1">
    <citation type="submission" date="2025-08" db="UniProtKB">
        <authorList>
            <consortium name="Ensembl"/>
        </authorList>
    </citation>
    <scope>IDENTIFICATION</scope>
</reference>
<evidence type="ECO:0000256" key="3">
    <source>
        <dbReference type="ARBA" id="ARBA00022989"/>
    </source>
</evidence>
<feature type="compositionally biased region" description="Polar residues" evidence="8">
    <location>
        <begin position="315"/>
        <end position="334"/>
    </location>
</feature>
<name>A0A3Q3ENG5_9LABR</name>
<dbReference type="InterPro" id="IPR000276">
    <property type="entry name" value="GPCR_Rhodpsn"/>
</dbReference>
<feature type="transmembrane region" description="Helical" evidence="9">
    <location>
        <begin position="245"/>
        <end position="270"/>
    </location>
</feature>
<evidence type="ECO:0000259" key="10">
    <source>
        <dbReference type="PROSITE" id="PS50262"/>
    </source>
</evidence>
<dbReference type="OrthoDB" id="5564849at2759"/>
<dbReference type="STRING" id="56723.ENSLBEP00000009041"/>
<dbReference type="GO" id="GO:0004930">
    <property type="term" value="F:G protein-coupled receptor activity"/>
    <property type="evidence" value="ECO:0007669"/>
    <property type="project" value="UniProtKB-KW"/>
</dbReference>
<evidence type="ECO:0000256" key="7">
    <source>
        <dbReference type="ARBA" id="ARBA00023224"/>
    </source>
</evidence>